<comment type="caution">
    <text evidence="1">The sequence shown here is derived from an EMBL/GenBank/DDBJ whole genome shotgun (WGS) entry which is preliminary data.</text>
</comment>
<accession>A0A8H3GXI8</accession>
<protein>
    <submittedName>
        <fullName evidence="1">Uncharacterized protein</fullName>
    </submittedName>
</protein>
<dbReference type="AlphaFoldDB" id="A0A8H3GXI8"/>
<name>A0A8H3GXI8_9AGAM</name>
<feature type="non-terminal residue" evidence="1">
    <location>
        <position position="1"/>
    </location>
</feature>
<reference evidence="1" key="1">
    <citation type="submission" date="2021-01" db="EMBL/GenBank/DDBJ databases">
        <authorList>
            <person name="Kaushik A."/>
        </authorList>
    </citation>
    <scope>NUCLEOTIDE SEQUENCE</scope>
    <source>
        <strain evidence="1">Type strain: AG8-Rh-89/</strain>
    </source>
</reference>
<evidence type="ECO:0000313" key="1">
    <source>
        <dbReference type="EMBL" id="CAE6471306.1"/>
    </source>
</evidence>
<dbReference type="EMBL" id="CAJMWZ010003199">
    <property type="protein sequence ID" value="CAE6471306.1"/>
    <property type="molecule type" value="Genomic_DNA"/>
</dbReference>
<organism evidence="1 2">
    <name type="scientific">Rhizoctonia solani</name>
    <dbReference type="NCBI Taxonomy" id="456999"/>
    <lineage>
        <taxon>Eukaryota</taxon>
        <taxon>Fungi</taxon>
        <taxon>Dikarya</taxon>
        <taxon>Basidiomycota</taxon>
        <taxon>Agaricomycotina</taxon>
        <taxon>Agaricomycetes</taxon>
        <taxon>Cantharellales</taxon>
        <taxon>Ceratobasidiaceae</taxon>
        <taxon>Rhizoctonia</taxon>
    </lineage>
</organism>
<gene>
    <name evidence="1" type="ORF">RDB_LOCUS62673</name>
</gene>
<evidence type="ECO:0000313" key="2">
    <source>
        <dbReference type="Proteomes" id="UP000663850"/>
    </source>
</evidence>
<dbReference type="Proteomes" id="UP000663850">
    <property type="component" value="Unassembled WGS sequence"/>
</dbReference>
<proteinExistence type="predicted"/>
<sequence length="207" mass="24123">DHSTQIMPLRSKDRKQQLQEFEHRMMKHFDQMRWRFAEMYERLYQTDRAFDRLENRIKIAETNLQGLGNTVATFGEGIQREFQGIEQRLGESLDRAQRDWNEHFDRAERSGMSVDAEVKWSVNAGYARVLNSSARCFLQPLYPIPLPNDRMPGDIFSAAFENLINLPDNALADLIKKYVIAGEDGLPESLEDKCRLVALHFGIRLDF</sequence>